<dbReference type="GO" id="GO:0005975">
    <property type="term" value="P:carbohydrate metabolic process"/>
    <property type="evidence" value="ECO:0007669"/>
    <property type="project" value="InterPro"/>
</dbReference>
<dbReference type="Pfam" id="PF01522">
    <property type="entry name" value="Polysacc_deac_1"/>
    <property type="match status" value="1"/>
</dbReference>
<organism evidence="2 3">
    <name type="scientific">Faecalibacter rhinopitheci</name>
    <dbReference type="NCBI Taxonomy" id="2779678"/>
    <lineage>
        <taxon>Bacteria</taxon>
        <taxon>Pseudomonadati</taxon>
        <taxon>Bacteroidota</taxon>
        <taxon>Flavobacteriia</taxon>
        <taxon>Flavobacteriales</taxon>
        <taxon>Weeksellaceae</taxon>
        <taxon>Faecalibacter</taxon>
    </lineage>
</organism>
<evidence type="ECO:0000259" key="1">
    <source>
        <dbReference type="PROSITE" id="PS51677"/>
    </source>
</evidence>
<dbReference type="InterPro" id="IPR050248">
    <property type="entry name" value="Polysacc_deacetylase_ArnD"/>
</dbReference>
<dbReference type="AlphaFoldDB" id="A0A8J7KA88"/>
<dbReference type="InterPro" id="IPR002509">
    <property type="entry name" value="NODB_dom"/>
</dbReference>
<keyword evidence="3" id="KW-1185">Reference proteome</keyword>
<dbReference type="InterPro" id="IPR011330">
    <property type="entry name" value="Glyco_hydro/deAcase_b/a-brl"/>
</dbReference>
<dbReference type="PANTHER" id="PTHR10587">
    <property type="entry name" value="GLYCOSYL TRANSFERASE-RELATED"/>
    <property type="match status" value="1"/>
</dbReference>
<name>A0A8J7KA88_9FLAO</name>
<gene>
    <name evidence="2" type="ORF">IM532_07145</name>
</gene>
<dbReference type="RefSeq" id="WP_194182769.1">
    <property type="nucleotide sequence ID" value="NZ_JADGIK010000004.1"/>
</dbReference>
<comment type="caution">
    <text evidence="2">The sequence shown here is derived from an EMBL/GenBank/DDBJ whole genome shotgun (WGS) entry which is preliminary data.</text>
</comment>
<dbReference type="EMBL" id="JADGIK010000004">
    <property type="protein sequence ID" value="MBF0597220.1"/>
    <property type="molecule type" value="Genomic_DNA"/>
</dbReference>
<evidence type="ECO:0000313" key="3">
    <source>
        <dbReference type="Proteomes" id="UP000608754"/>
    </source>
</evidence>
<dbReference type="PROSITE" id="PS51257">
    <property type="entry name" value="PROKAR_LIPOPROTEIN"/>
    <property type="match status" value="1"/>
</dbReference>
<proteinExistence type="predicted"/>
<accession>A0A8J7KA88</accession>
<reference evidence="2" key="1">
    <citation type="submission" date="2020-10" db="EMBL/GenBank/DDBJ databases">
        <authorList>
            <person name="Lu T."/>
            <person name="Wang Q."/>
            <person name="Han X."/>
        </authorList>
    </citation>
    <scope>NUCLEOTIDE SEQUENCE</scope>
    <source>
        <strain evidence="2">WQ 117</strain>
    </source>
</reference>
<sequence>MKTSIYHPIILLFLFVNLLFSSCNSFQTENIFEETPSLTNSSIQSDNNDSIASIDSLKNDSIQLSMDKHIQTQQNIIDSTKLYIYLTFDDGPFKGSEKINRIISEEQIKATVFIVGLNSYTKRLQQHIDDYKANQYIEVANHTFSHANRNKFVGYYKQPSVVLEDVIRNDSMFTFKNRFVRLPGRNVWHLGKQTKYDYDQASRNSANYLAEHKYYILGWDYEWRRLNKNHPLENPSKIYDGIVSRLKNHETLNKNHMVLLMHDDMFDNDHDAEKLRELIRLIKQNKDFIFEVASNYPIEIS</sequence>
<evidence type="ECO:0000313" key="2">
    <source>
        <dbReference type="EMBL" id="MBF0597220.1"/>
    </source>
</evidence>
<dbReference type="Gene3D" id="3.20.20.370">
    <property type="entry name" value="Glycoside hydrolase/deacetylase"/>
    <property type="match status" value="1"/>
</dbReference>
<dbReference type="PROSITE" id="PS51677">
    <property type="entry name" value="NODB"/>
    <property type="match status" value="1"/>
</dbReference>
<feature type="domain" description="NodB homology" evidence="1">
    <location>
        <begin position="82"/>
        <end position="291"/>
    </location>
</feature>
<dbReference type="Proteomes" id="UP000608754">
    <property type="component" value="Unassembled WGS sequence"/>
</dbReference>
<dbReference type="GO" id="GO:0016810">
    <property type="term" value="F:hydrolase activity, acting on carbon-nitrogen (but not peptide) bonds"/>
    <property type="evidence" value="ECO:0007669"/>
    <property type="project" value="InterPro"/>
</dbReference>
<dbReference type="SUPFAM" id="SSF88713">
    <property type="entry name" value="Glycoside hydrolase/deacetylase"/>
    <property type="match status" value="1"/>
</dbReference>
<protein>
    <submittedName>
        <fullName evidence="2">Polysaccharide deacetylase family protein</fullName>
    </submittedName>
</protein>